<dbReference type="EMBL" id="JADCTT010000003">
    <property type="protein sequence ID" value="KAF9754728.1"/>
    <property type="molecule type" value="Genomic_DNA"/>
</dbReference>
<dbReference type="CDD" id="cd14232">
    <property type="entry name" value="GAT_LSB5"/>
    <property type="match status" value="1"/>
</dbReference>
<dbReference type="GO" id="GO:0006897">
    <property type="term" value="P:endocytosis"/>
    <property type="evidence" value="ECO:0007669"/>
    <property type="project" value="InterPro"/>
</dbReference>
<dbReference type="Gene3D" id="1.20.58.160">
    <property type="match status" value="1"/>
</dbReference>
<sequence length="155" mass="17698">MQSINRETQRISDHPKAVEEFEACKQLRRRVLRYIHRVEQEEWLGSLLNANDALVHSLMSFEQMDRSIDADSDSDDELAEQAHMYRMMTEKASQFGKAPASPTSSQPPDLGGLSLNAPGAPPGRRRLRNLTALPRGNLPARPRSRGRLRRGRRRR</sequence>
<dbReference type="GO" id="GO:0030479">
    <property type="term" value="C:actin cortical patch"/>
    <property type="evidence" value="ECO:0007669"/>
    <property type="project" value="TreeGrafter"/>
</dbReference>
<comment type="caution">
    <text evidence="3">The sequence shown here is derived from an EMBL/GenBank/DDBJ whole genome shotgun (WGS) entry which is preliminary data.</text>
</comment>
<feature type="domain" description="GAT" evidence="2">
    <location>
        <begin position="1"/>
        <end position="66"/>
    </location>
</feature>
<accession>A0A8H7TSC1</accession>
<dbReference type="InterPro" id="IPR038425">
    <property type="entry name" value="GAT_sf"/>
</dbReference>
<dbReference type="PANTHER" id="PTHR47789">
    <property type="entry name" value="LAS SEVENTEEN-BINDING PROTEIN 5"/>
    <property type="match status" value="1"/>
</dbReference>
<evidence type="ECO:0000313" key="3">
    <source>
        <dbReference type="EMBL" id="KAF9754728.1"/>
    </source>
</evidence>
<dbReference type="GO" id="GO:0035091">
    <property type="term" value="F:phosphatidylinositol binding"/>
    <property type="evidence" value="ECO:0007669"/>
    <property type="project" value="InterPro"/>
</dbReference>
<dbReference type="SUPFAM" id="SSF89009">
    <property type="entry name" value="GAT-like domain"/>
    <property type="match status" value="1"/>
</dbReference>
<organism evidence="3 4">
    <name type="scientific">Bionectria ochroleuca</name>
    <name type="common">Gliocladium roseum</name>
    <dbReference type="NCBI Taxonomy" id="29856"/>
    <lineage>
        <taxon>Eukaryota</taxon>
        <taxon>Fungi</taxon>
        <taxon>Dikarya</taxon>
        <taxon>Ascomycota</taxon>
        <taxon>Pezizomycotina</taxon>
        <taxon>Sordariomycetes</taxon>
        <taxon>Hypocreomycetidae</taxon>
        <taxon>Hypocreales</taxon>
        <taxon>Bionectriaceae</taxon>
        <taxon>Clonostachys</taxon>
    </lineage>
</organism>
<dbReference type="Proteomes" id="UP000616885">
    <property type="component" value="Unassembled WGS sequence"/>
</dbReference>
<dbReference type="PROSITE" id="PS50909">
    <property type="entry name" value="GAT"/>
    <property type="match status" value="1"/>
</dbReference>
<gene>
    <name evidence="3" type="ORF">IM811_010169</name>
</gene>
<reference evidence="3" key="1">
    <citation type="submission" date="2020-10" db="EMBL/GenBank/DDBJ databases">
        <title>High-Quality Genome Resource of Clonostachys rosea strain S41 by Oxford Nanopore Long-Read Sequencing.</title>
        <authorList>
            <person name="Wang H."/>
        </authorList>
    </citation>
    <scope>NUCLEOTIDE SEQUENCE</scope>
    <source>
        <strain evidence="3">S41</strain>
    </source>
</reference>
<evidence type="ECO:0000259" key="2">
    <source>
        <dbReference type="PROSITE" id="PS50909"/>
    </source>
</evidence>
<protein>
    <recommendedName>
        <fullName evidence="2">GAT domain-containing protein</fullName>
    </recommendedName>
</protein>
<dbReference type="InterPro" id="IPR045007">
    <property type="entry name" value="LSB5"/>
</dbReference>
<dbReference type="GO" id="GO:0043130">
    <property type="term" value="F:ubiquitin binding"/>
    <property type="evidence" value="ECO:0007669"/>
    <property type="project" value="InterPro"/>
</dbReference>
<feature type="compositionally biased region" description="Basic residues" evidence="1">
    <location>
        <begin position="142"/>
        <end position="155"/>
    </location>
</feature>
<dbReference type="GO" id="GO:0007015">
    <property type="term" value="P:actin filament organization"/>
    <property type="evidence" value="ECO:0007669"/>
    <property type="project" value="InterPro"/>
</dbReference>
<dbReference type="PANTHER" id="PTHR47789:SF1">
    <property type="entry name" value="LAS SEVENTEEN-BINDING PROTEIN 5"/>
    <property type="match status" value="1"/>
</dbReference>
<proteinExistence type="predicted"/>
<evidence type="ECO:0000256" key="1">
    <source>
        <dbReference type="SAM" id="MobiDB-lite"/>
    </source>
</evidence>
<dbReference type="GO" id="GO:0051666">
    <property type="term" value="P:actin cortical patch localization"/>
    <property type="evidence" value="ECO:0007669"/>
    <property type="project" value="TreeGrafter"/>
</dbReference>
<feature type="region of interest" description="Disordered" evidence="1">
    <location>
        <begin position="88"/>
        <end position="155"/>
    </location>
</feature>
<name>A0A8H7TSC1_BIOOC</name>
<dbReference type="InterPro" id="IPR044103">
    <property type="entry name" value="GAT_LSB5"/>
</dbReference>
<dbReference type="InterPro" id="IPR004152">
    <property type="entry name" value="GAT_dom"/>
</dbReference>
<evidence type="ECO:0000313" key="4">
    <source>
        <dbReference type="Proteomes" id="UP000616885"/>
    </source>
</evidence>
<dbReference type="AlphaFoldDB" id="A0A8H7TSC1"/>